<dbReference type="OrthoDB" id="9802114at2"/>
<dbReference type="InterPro" id="IPR046342">
    <property type="entry name" value="CBS_dom_sf"/>
</dbReference>
<evidence type="ECO:0000256" key="1">
    <source>
        <dbReference type="ARBA" id="ARBA00023122"/>
    </source>
</evidence>
<evidence type="ECO:0000259" key="3">
    <source>
        <dbReference type="PROSITE" id="PS51371"/>
    </source>
</evidence>
<dbReference type="Proteomes" id="UP000075799">
    <property type="component" value="Unassembled WGS sequence"/>
</dbReference>
<dbReference type="RefSeq" id="WP_063206458.1">
    <property type="nucleotide sequence ID" value="NZ_LUKD01000001.1"/>
</dbReference>
<organism evidence="4 5">
    <name type="scientific">Bdellovibrio bacteriovorus</name>
    <dbReference type="NCBI Taxonomy" id="959"/>
    <lineage>
        <taxon>Bacteria</taxon>
        <taxon>Pseudomonadati</taxon>
        <taxon>Bdellovibrionota</taxon>
        <taxon>Bdellovibrionia</taxon>
        <taxon>Bdellovibrionales</taxon>
        <taxon>Pseudobdellovibrionaceae</taxon>
        <taxon>Bdellovibrio</taxon>
    </lineage>
</organism>
<gene>
    <name evidence="4" type="ORF">AZI87_10365</name>
</gene>
<reference evidence="4 5" key="1">
    <citation type="submission" date="2016-03" db="EMBL/GenBank/DDBJ databases">
        <authorList>
            <person name="Ploux O."/>
        </authorList>
    </citation>
    <scope>NUCLEOTIDE SEQUENCE [LARGE SCALE GENOMIC DNA]</scope>
    <source>
        <strain evidence="4 5">EC13</strain>
    </source>
</reference>
<comment type="caution">
    <text evidence="4">The sequence shown here is derived from an EMBL/GenBank/DDBJ whole genome shotgun (WGS) entry which is preliminary data.</text>
</comment>
<dbReference type="SUPFAM" id="SSF54631">
    <property type="entry name" value="CBS-domain pair"/>
    <property type="match status" value="1"/>
</dbReference>
<dbReference type="PANTHER" id="PTHR43080:SF2">
    <property type="entry name" value="CBS DOMAIN-CONTAINING PROTEIN"/>
    <property type="match status" value="1"/>
</dbReference>
<evidence type="ECO:0000313" key="5">
    <source>
        <dbReference type="Proteomes" id="UP000075799"/>
    </source>
</evidence>
<dbReference type="PROSITE" id="PS51371">
    <property type="entry name" value="CBS"/>
    <property type="match status" value="2"/>
</dbReference>
<dbReference type="Pfam" id="PF00571">
    <property type="entry name" value="CBS"/>
    <property type="match status" value="2"/>
</dbReference>
<protein>
    <submittedName>
        <fullName evidence="4">Inosine-5-monophosphate dehydrogenase</fullName>
    </submittedName>
</protein>
<keyword evidence="1 2" id="KW-0129">CBS domain</keyword>
<name>A0A161PVG0_BDEBC</name>
<dbReference type="CDD" id="cd04622">
    <property type="entry name" value="CBS_pair_HRP1_like"/>
    <property type="match status" value="1"/>
</dbReference>
<dbReference type="SMART" id="SM00116">
    <property type="entry name" value="CBS"/>
    <property type="match status" value="2"/>
</dbReference>
<dbReference type="PANTHER" id="PTHR43080">
    <property type="entry name" value="CBS DOMAIN-CONTAINING PROTEIN CBSX3, MITOCHONDRIAL"/>
    <property type="match status" value="1"/>
</dbReference>
<dbReference type="InterPro" id="IPR051257">
    <property type="entry name" value="Diverse_CBS-Domain"/>
</dbReference>
<evidence type="ECO:0000256" key="2">
    <source>
        <dbReference type="PROSITE-ProRule" id="PRU00703"/>
    </source>
</evidence>
<dbReference type="InterPro" id="IPR000644">
    <property type="entry name" value="CBS_dom"/>
</dbReference>
<evidence type="ECO:0000313" key="4">
    <source>
        <dbReference type="EMBL" id="KYG69568.1"/>
    </source>
</evidence>
<accession>A0A161PVG0</accession>
<dbReference type="AlphaFoldDB" id="A0A161PVG0"/>
<dbReference type="EMBL" id="LUKD01000001">
    <property type="protein sequence ID" value="KYG69568.1"/>
    <property type="molecule type" value="Genomic_DNA"/>
</dbReference>
<sequence>MKVRDVMTPKAKVINFEHSVFEAAQIMLNEDCGSVPVEKDDKMIGMITDRDITIRVVAQGKDPRRTKVEEVMSQGINYCFEEDSIDEVKEKMSRHQHRRLPVVNKDKRLVGMVSLGDVANRAKDARLSHEILSNVSHH</sequence>
<dbReference type="Gene3D" id="3.10.580.10">
    <property type="entry name" value="CBS-domain"/>
    <property type="match status" value="1"/>
</dbReference>
<proteinExistence type="predicted"/>
<feature type="domain" description="CBS" evidence="3">
    <location>
        <begin position="7"/>
        <end position="63"/>
    </location>
</feature>
<feature type="domain" description="CBS" evidence="3">
    <location>
        <begin position="72"/>
        <end position="128"/>
    </location>
</feature>